<comment type="caution">
    <text evidence="1">The sequence shown here is derived from an EMBL/GenBank/DDBJ whole genome shotgun (WGS) entry which is preliminary data.</text>
</comment>
<organism evidence="1 2">
    <name type="scientific">Cetraspora pellucida</name>
    <dbReference type="NCBI Taxonomy" id="1433469"/>
    <lineage>
        <taxon>Eukaryota</taxon>
        <taxon>Fungi</taxon>
        <taxon>Fungi incertae sedis</taxon>
        <taxon>Mucoromycota</taxon>
        <taxon>Glomeromycotina</taxon>
        <taxon>Glomeromycetes</taxon>
        <taxon>Diversisporales</taxon>
        <taxon>Gigasporaceae</taxon>
        <taxon>Cetraspora</taxon>
    </lineage>
</organism>
<accession>A0A9N9PMB0</accession>
<dbReference type="InterPro" id="IPR015797">
    <property type="entry name" value="NUDIX_hydrolase-like_dom_sf"/>
</dbReference>
<evidence type="ECO:0000313" key="1">
    <source>
        <dbReference type="EMBL" id="CAG8839870.1"/>
    </source>
</evidence>
<protein>
    <submittedName>
        <fullName evidence="1">14559_t:CDS:1</fullName>
    </submittedName>
</protein>
<dbReference type="AlphaFoldDB" id="A0A9N9PMB0"/>
<sequence>KQESDKQILKEYLVDIYDRYKEMIEIIYSNYIEINNNHKELNDMLRTIFIKRSRIKNKNQLYNETKLTELSIMPPEIPINLEQGYTVVIPFMKQNKTYYILTSQRINTTIYQNQYQTCGSKKEEFEDFITCAIREAQEEINLKLI</sequence>
<dbReference type="Proteomes" id="UP000789759">
    <property type="component" value="Unassembled WGS sequence"/>
</dbReference>
<dbReference type="Gene3D" id="3.90.79.10">
    <property type="entry name" value="Nucleoside Triphosphate Pyrophosphohydrolase"/>
    <property type="match status" value="1"/>
</dbReference>
<dbReference type="SUPFAM" id="SSF55811">
    <property type="entry name" value="Nudix"/>
    <property type="match status" value="1"/>
</dbReference>
<gene>
    <name evidence="1" type="ORF">CPELLU_LOCUS21931</name>
</gene>
<name>A0A9N9PMB0_9GLOM</name>
<feature type="non-terminal residue" evidence="1">
    <location>
        <position position="145"/>
    </location>
</feature>
<feature type="non-terminal residue" evidence="1">
    <location>
        <position position="1"/>
    </location>
</feature>
<keyword evidence="2" id="KW-1185">Reference proteome</keyword>
<reference evidence="1" key="1">
    <citation type="submission" date="2021-06" db="EMBL/GenBank/DDBJ databases">
        <authorList>
            <person name="Kallberg Y."/>
            <person name="Tangrot J."/>
            <person name="Rosling A."/>
        </authorList>
    </citation>
    <scope>NUCLEOTIDE SEQUENCE</scope>
    <source>
        <strain evidence="1">FL966</strain>
    </source>
</reference>
<dbReference type="OrthoDB" id="2342219at2759"/>
<proteinExistence type="predicted"/>
<dbReference type="EMBL" id="CAJVQA010088499">
    <property type="protein sequence ID" value="CAG8839870.1"/>
    <property type="molecule type" value="Genomic_DNA"/>
</dbReference>
<evidence type="ECO:0000313" key="2">
    <source>
        <dbReference type="Proteomes" id="UP000789759"/>
    </source>
</evidence>